<evidence type="ECO:0000313" key="4">
    <source>
        <dbReference type="Proteomes" id="UP000264353"/>
    </source>
</evidence>
<evidence type="ECO:0000256" key="1">
    <source>
        <dbReference type="SAM" id="MobiDB-lite"/>
    </source>
</evidence>
<proteinExistence type="predicted"/>
<feature type="non-terminal residue" evidence="3">
    <location>
        <position position="375"/>
    </location>
</feature>
<dbReference type="PANTHER" id="PTHR31286:SF163">
    <property type="entry name" value="ZINC KNUCKLE CX2CX4HX4C DOMAIN-CONTAINING PROTEIN"/>
    <property type="match status" value="1"/>
</dbReference>
<feature type="compositionally biased region" description="Basic and acidic residues" evidence="1">
    <location>
        <begin position="264"/>
        <end position="323"/>
    </location>
</feature>
<dbReference type="InterPro" id="IPR025558">
    <property type="entry name" value="DUF4283"/>
</dbReference>
<accession>A0A397ZI68</accession>
<dbReference type="InterPro" id="IPR040256">
    <property type="entry name" value="At4g02000-like"/>
</dbReference>
<dbReference type="Proteomes" id="UP000264353">
    <property type="component" value="Chromosome A5"/>
</dbReference>
<name>A0A397ZI68_BRACM</name>
<reference evidence="3 4" key="1">
    <citation type="submission" date="2018-06" db="EMBL/GenBank/DDBJ databases">
        <title>WGS assembly of Brassica rapa FPsc.</title>
        <authorList>
            <person name="Bowman J."/>
            <person name="Kohchi T."/>
            <person name="Yamato K."/>
            <person name="Jenkins J."/>
            <person name="Shu S."/>
            <person name="Ishizaki K."/>
            <person name="Yamaoka S."/>
            <person name="Nishihama R."/>
            <person name="Nakamura Y."/>
            <person name="Berger F."/>
            <person name="Adam C."/>
            <person name="Aki S."/>
            <person name="Althoff F."/>
            <person name="Araki T."/>
            <person name="Arteaga-Vazquez M."/>
            <person name="Balasubrmanian S."/>
            <person name="Bauer D."/>
            <person name="Boehm C."/>
            <person name="Briginshaw L."/>
            <person name="Caballero-Perez J."/>
            <person name="Catarino B."/>
            <person name="Chen F."/>
            <person name="Chiyoda S."/>
            <person name="Chovatia M."/>
            <person name="Davies K."/>
            <person name="Delmans M."/>
            <person name="Demura T."/>
            <person name="Dierschke T."/>
            <person name="Dolan L."/>
            <person name="Dorantes-Acosta A."/>
            <person name="Eklund D."/>
            <person name="Florent S."/>
            <person name="Flores-Sandoval E."/>
            <person name="Fujiyama A."/>
            <person name="Fukuzawa H."/>
            <person name="Galik B."/>
            <person name="Grimanelli D."/>
            <person name="Grimwood J."/>
            <person name="Grossniklaus U."/>
            <person name="Hamada T."/>
            <person name="Haseloff J."/>
            <person name="Hetherington A."/>
            <person name="Higo A."/>
            <person name="Hirakawa Y."/>
            <person name="Hundley H."/>
            <person name="Ikeda Y."/>
            <person name="Inoue K."/>
            <person name="Inoue S."/>
            <person name="Ishida S."/>
            <person name="Jia Q."/>
            <person name="Kakita M."/>
            <person name="Kanazawa T."/>
            <person name="Kawai Y."/>
            <person name="Kawashima T."/>
            <person name="Kennedy M."/>
            <person name="Kinose K."/>
            <person name="Kinoshita T."/>
            <person name="Kohara Y."/>
            <person name="Koide E."/>
            <person name="Komatsu K."/>
            <person name="Kopischke S."/>
            <person name="Kubo M."/>
            <person name="Kyozuka J."/>
            <person name="Lagercrantz U."/>
            <person name="Lin S."/>
            <person name="Lindquist E."/>
            <person name="Lipzen A."/>
            <person name="Lu C."/>
            <person name="Luna E."/>
            <person name="Martienssen R."/>
            <person name="Minamino N."/>
            <person name="Mizutani M."/>
            <person name="Mizutani M."/>
            <person name="Mochizuki N."/>
            <person name="Monte I."/>
            <person name="Mosher R."/>
            <person name="Nagasaki H."/>
            <person name="Nakagami H."/>
            <person name="Naramoto S."/>
            <person name="Nishitani K."/>
            <person name="Ohtani M."/>
            <person name="Okamoto T."/>
            <person name="Okumura M."/>
            <person name="Phillips J."/>
            <person name="Pollak B."/>
            <person name="Reinders A."/>
            <person name="Roevekamp M."/>
            <person name="Sano R."/>
            <person name="Sawa S."/>
            <person name="Schmid M."/>
            <person name="Shirakawa M."/>
            <person name="Solano R."/>
            <person name="Spunde A."/>
            <person name="Suetsugu N."/>
            <person name="Sugano S."/>
            <person name="Sugiyama A."/>
            <person name="Sun R."/>
            <person name="Suzuki Y."/>
            <person name="Takenaka M."/>
            <person name="Takezawa D."/>
            <person name="Tomogane H."/>
            <person name="Tsuzuki M."/>
            <person name="Ueda T."/>
            <person name="Umeda M."/>
            <person name="Ward J."/>
            <person name="Watanabe Y."/>
            <person name="Yazaki K."/>
            <person name="Yokoyama R."/>
            <person name="Yoshitake Y."/>
            <person name="Yotsui I."/>
            <person name="Zachgo S."/>
            <person name="Schmutz J."/>
        </authorList>
    </citation>
    <scope>NUCLEOTIDE SEQUENCE [LARGE SCALE GENOMIC DNA]</scope>
    <source>
        <strain evidence="4">cv. B-3</strain>
    </source>
</reference>
<evidence type="ECO:0000259" key="2">
    <source>
        <dbReference type="Pfam" id="PF14111"/>
    </source>
</evidence>
<feature type="compositionally biased region" description="Polar residues" evidence="1">
    <location>
        <begin position="326"/>
        <end position="335"/>
    </location>
</feature>
<feature type="compositionally biased region" description="Basic and acidic residues" evidence="1">
    <location>
        <begin position="223"/>
        <end position="238"/>
    </location>
</feature>
<evidence type="ECO:0000313" key="3">
    <source>
        <dbReference type="EMBL" id="RID64668.1"/>
    </source>
</evidence>
<feature type="compositionally biased region" description="Polar residues" evidence="1">
    <location>
        <begin position="247"/>
        <end position="257"/>
    </location>
</feature>
<dbReference type="PANTHER" id="PTHR31286">
    <property type="entry name" value="GLYCINE-RICH CELL WALL STRUCTURAL PROTEIN 1.8-LIKE"/>
    <property type="match status" value="1"/>
</dbReference>
<feature type="domain" description="DUF4283" evidence="2">
    <location>
        <begin position="40"/>
        <end position="122"/>
    </location>
</feature>
<gene>
    <name evidence="3" type="ORF">BRARA_E03588</name>
</gene>
<sequence length="375" mass="43487">MDVRRLTAAEKGKGAISEPYQAPRKARVRVPEPANSYLLQKHSLTLIGRVTNASVQKVWSLLPFFTEKWATETRPVGSDLGQGMFQFQFEKEEDLLSILEKRPYRYAKWMVIVERWNPTTAPDFPSLIPFWIKVQGLPVHLWTEPTIKCIGEDLGIYEEAEITSLTARMRVQVNGRLPLIMNSVVEFPNGDEVIATLVYEGLDKHCTYCKRLDHEARECLKAKAEKREQAEPPEEGRKSNKQPELSIGQNDQRQSFYGKSISHRRGDSERPSPYDRTRTYLARERQYGGHKNLESRSHRDTNTRRADDRNLQWRRRPEGKQGDIGRSSNSSAFHTNQREQQRSPQAKTGWRREQNIREPSFTTPQGHSRIDREES</sequence>
<feature type="region of interest" description="Disordered" evidence="1">
    <location>
        <begin position="223"/>
        <end position="375"/>
    </location>
</feature>
<protein>
    <recommendedName>
        <fullName evidence="2">DUF4283 domain-containing protein</fullName>
    </recommendedName>
</protein>
<dbReference type="EMBL" id="CM010632">
    <property type="protein sequence ID" value="RID64668.1"/>
    <property type="molecule type" value="Genomic_DNA"/>
</dbReference>
<dbReference type="AlphaFoldDB" id="A0A397ZI68"/>
<organism evidence="3 4">
    <name type="scientific">Brassica campestris</name>
    <name type="common">Field mustard</name>
    <dbReference type="NCBI Taxonomy" id="3711"/>
    <lineage>
        <taxon>Eukaryota</taxon>
        <taxon>Viridiplantae</taxon>
        <taxon>Streptophyta</taxon>
        <taxon>Embryophyta</taxon>
        <taxon>Tracheophyta</taxon>
        <taxon>Spermatophyta</taxon>
        <taxon>Magnoliopsida</taxon>
        <taxon>eudicotyledons</taxon>
        <taxon>Gunneridae</taxon>
        <taxon>Pentapetalae</taxon>
        <taxon>rosids</taxon>
        <taxon>malvids</taxon>
        <taxon>Brassicales</taxon>
        <taxon>Brassicaceae</taxon>
        <taxon>Brassiceae</taxon>
        <taxon>Brassica</taxon>
    </lineage>
</organism>
<dbReference type="Pfam" id="PF14111">
    <property type="entry name" value="DUF4283"/>
    <property type="match status" value="1"/>
</dbReference>